<keyword evidence="1" id="KW-0808">Transferase</keyword>
<gene>
    <name evidence="2" type="ORF">WJX74_007528</name>
</gene>
<dbReference type="Gene3D" id="3.90.550.20">
    <property type="match status" value="1"/>
</dbReference>
<dbReference type="InterPro" id="IPR007577">
    <property type="entry name" value="GlycoTrfase_DXD_sugar-bd_CS"/>
</dbReference>
<dbReference type="Proteomes" id="UP001438707">
    <property type="component" value="Unassembled WGS sequence"/>
</dbReference>
<keyword evidence="3" id="KW-1185">Reference proteome</keyword>
<dbReference type="InterPro" id="IPR029044">
    <property type="entry name" value="Nucleotide-diphossugar_trans"/>
</dbReference>
<dbReference type="AlphaFoldDB" id="A0AAW1PV36"/>
<comment type="caution">
    <text evidence="2">The sequence shown here is derived from an EMBL/GenBank/DDBJ whole genome shotgun (WGS) entry which is preliminary data.</text>
</comment>
<dbReference type="PANTHER" id="PTHR32385:SF15">
    <property type="entry name" value="INOSITOL PHOSPHOCERAMIDE MANNOSYLTRANSFERASE 1"/>
    <property type="match status" value="1"/>
</dbReference>
<name>A0AAW1PV36_9CHLO</name>
<evidence type="ECO:0008006" key="4">
    <source>
        <dbReference type="Google" id="ProtNLM"/>
    </source>
</evidence>
<evidence type="ECO:0000313" key="3">
    <source>
        <dbReference type="Proteomes" id="UP001438707"/>
    </source>
</evidence>
<dbReference type="PANTHER" id="PTHR32385">
    <property type="entry name" value="MANNOSYL PHOSPHORYLINOSITOL CERAMIDE SYNTHASE"/>
    <property type="match status" value="1"/>
</dbReference>
<sequence length="335" mass="37959">MLKAQGIGLVFLLGTCFVLLEWLHQFPVLTGKAFTSDHVSAAERRKTDLEVGRLRRLRSGNFEVNGFFPVEDVRDRGSRIPKILHQIYLDGEDVYQSNSANDSNRLQATWRDGCRRLHNGWQIHFWDLDKAEGFLQKKAAWFLPAFRALPKTVLKGDVLRPFLMYHIGGMYLDIDVECYRPADPILVGWDMVLQSEYSEGQDISNAVLASAPGLPYWEALIEAAAAAADAIANKRRLDAMDVLHATGPPLYTQVFKQVAHPHAANNVVGAWKLQNAWVRVYGLDSFFVPCVWMDRDCHEAVTKRHLSNAWIQDDLVGHHHYLGSWLADVEPVKQS</sequence>
<dbReference type="GO" id="GO:0000030">
    <property type="term" value="F:mannosyltransferase activity"/>
    <property type="evidence" value="ECO:0007669"/>
    <property type="project" value="TreeGrafter"/>
</dbReference>
<organism evidence="2 3">
    <name type="scientific">Apatococcus lobatus</name>
    <dbReference type="NCBI Taxonomy" id="904363"/>
    <lineage>
        <taxon>Eukaryota</taxon>
        <taxon>Viridiplantae</taxon>
        <taxon>Chlorophyta</taxon>
        <taxon>core chlorophytes</taxon>
        <taxon>Trebouxiophyceae</taxon>
        <taxon>Chlorellales</taxon>
        <taxon>Chlorellaceae</taxon>
        <taxon>Apatococcus</taxon>
    </lineage>
</organism>
<evidence type="ECO:0000313" key="2">
    <source>
        <dbReference type="EMBL" id="KAK9817526.1"/>
    </source>
</evidence>
<dbReference type="Pfam" id="PF04488">
    <property type="entry name" value="Gly_transf_sug"/>
    <property type="match status" value="1"/>
</dbReference>
<proteinExistence type="predicted"/>
<dbReference type="InterPro" id="IPR051706">
    <property type="entry name" value="Glycosyltransferase_domain"/>
</dbReference>
<dbReference type="GO" id="GO:0051999">
    <property type="term" value="P:mannosyl-inositol phosphorylceramide biosynthetic process"/>
    <property type="evidence" value="ECO:0007669"/>
    <property type="project" value="TreeGrafter"/>
</dbReference>
<dbReference type="SUPFAM" id="SSF53448">
    <property type="entry name" value="Nucleotide-diphospho-sugar transferases"/>
    <property type="match status" value="1"/>
</dbReference>
<evidence type="ECO:0000256" key="1">
    <source>
        <dbReference type="ARBA" id="ARBA00022679"/>
    </source>
</evidence>
<reference evidence="2 3" key="1">
    <citation type="journal article" date="2024" name="Nat. Commun.">
        <title>Phylogenomics reveals the evolutionary origins of lichenization in chlorophyte algae.</title>
        <authorList>
            <person name="Puginier C."/>
            <person name="Libourel C."/>
            <person name="Otte J."/>
            <person name="Skaloud P."/>
            <person name="Haon M."/>
            <person name="Grisel S."/>
            <person name="Petersen M."/>
            <person name="Berrin J.G."/>
            <person name="Delaux P.M."/>
            <person name="Dal Grande F."/>
            <person name="Keller J."/>
        </authorList>
    </citation>
    <scope>NUCLEOTIDE SEQUENCE [LARGE SCALE GENOMIC DNA]</scope>
    <source>
        <strain evidence="2 3">SAG 2145</strain>
    </source>
</reference>
<protein>
    <recommendedName>
        <fullName evidence="4">Glycosyltransferase family 32 protein</fullName>
    </recommendedName>
</protein>
<accession>A0AAW1PV36</accession>
<dbReference type="EMBL" id="JALJOS010000066">
    <property type="protein sequence ID" value="KAK9817526.1"/>
    <property type="molecule type" value="Genomic_DNA"/>
</dbReference>
<dbReference type="GO" id="GO:0016020">
    <property type="term" value="C:membrane"/>
    <property type="evidence" value="ECO:0007669"/>
    <property type="project" value="GOC"/>
</dbReference>